<keyword evidence="2" id="KW-1185">Reference proteome</keyword>
<proteinExistence type="predicted"/>
<evidence type="ECO:0000313" key="1">
    <source>
        <dbReference type="EMBL" id="KAI4378223.1"/>
    </source>
</evidence>
<sequence length="118" mass="13007">MNNIVAGDDLPLFIDTILLEPGKDFSPLAEGMRDYQVTAMLLWSRGIGHHGSHSFTMTESVYTFLRHQLAGLEALIGRREGCTQGSTIVCSLSYLRVAAAGEEASTRIKFSFPDRNDN</sequence>
<accession>A0ACB9RGZ1</accession>
<organism evidence="1 2">
    <name type="scientific">Melastoma candidum</name>
    <dbReference type="NCBI Taxonomy" id="119954"/>
    <lineage>
        <taxon>Eukaryota</taxon>
        <taxon>Viridiplantae</taxon>
        <taxon>Streptophyta</taxon>
        <taxon>Embryophyta</taxon>
        <taxon>Tracheophyta</taxon>
        <taxon>Spermatophyta</taxon>
        <taxon>Magnoliopsida</taxon>
        <taxon>eudicotyledons</taxon>
        <taxon>Gunneridae</taxon>
        <taxon>Pentapetalae</taxon>
        <taxon>rosids</taxon>
        <taxon>malvids</taxon>
        <taxon>Myrtales</taxon>
        <taxon>Melastomataceae</taxon>
        <taxon>Melastomatoideae</taxon>
        <taxon>Melastomateae</taxon>
        <taxon>Melastoma</taxon>
    </lineage>
</organism>
<dbReference type="Proteomes" id="UP001057402">
    <property type="component" value="Chromosome 4"/>
</dbReference>
<name>A0ACB9RGZ1_9MYRT</name>
<gene>
    <name evidence="1" type="ORF">MLD38_015732</name>
</gene>
<protein>
    <submittedName>
        <fullName evidence="1">Uncharacterized protein</fullName>
    </submittedName>
</protein>
<comment type="caution">
    <text evidence="1">The sequence shown here is derived from an EMBL/GenBank/DDBJ whole genome shotgun (WGS) entry which is preliminary data.</text>
</comment>
<dbReference type="EMBL" id="CM042883">
    <property type="protein sequence ID" value="KAI4378223.1"/>
    <property type="molecule type" value="Genomic_DNA"/>
</dbReference>
<evidence type="ECO:0000313" key="2">
    <source>
        <dbReference type="Proteomes" id="UP001057402"/>
    </source>
</evidence>
<reference evidence="2" key="1">
    <citation type="journal article" date="2023" name="Front. Plant Sci.">
        <title>Chromosomal-level genome assembly of Melastoma candidum provides insights into trichome evolution.</title>
        <authorList>
            <person name="Zhong Y."/>
            <person name="Wu W."/>
            <person name="Sun C."/>
            <person name="Zou P."/>
            <person name="Liu Y."/>
            <person name="Dai S."/>
            <person name="Zhou R."/>
        </authorList>
    </citation>
    <scope>NUCLEOTIDE SEQUENCE [LARGE SCALE GENOMIC DNA]</scope>
</reference>